<dbReference type="RefSeq" id="WP_065852692.1">
    <property type="nucleotide sequence ID" value="NZ_LYPC01000016.1"/>
</dbReference>
<comment type="subcellular location">
    <subcellularLocation>
        <location evidence="1">Cell membrane</location>
        <topology evidence="1">Multi-pass membrane protein</topology>
    </subcellularLocation>
</comment>
<dbReference type="PROSITE" id="PS50885">
    <property type="entry name" value="HAMP"/>
    <property type="match status" value="1"/>
</dbReference>
<dbReference type="Pfam" id="PF00672">
    <property type="entry name" value="HAMP"/>
    <property type="match status" value="1"/>
</dbReference>
<dbReference type="SUPFAM" id="SSF55874">
    <property type="entry name" value="ATPase domain of HSP90 chaperone/DNA topoisomerase II/histidine kinase"/>
    <property type="match status" value="1"/>
</dbReference>
<keyword evidence="5" id="KW-0418">Kinase</keyword>
<evidence type="ECO:0000313" key="9">
    <source>
        <dbReference type="EMBL" id="OCT14712.1"/>
    </source>
</evidence>
<evidence type="ECO:0000256" key="2">
    <source>
        <dbReference type="ARBA" id="ARBA00022475"/>
    </source>
</evidence>
<dbReference type="SMART" id="SM00304">
    <property type="entry name" value="HAMP"/>
    <property type="match status" value="1"/>
</dbReference>
<dbReference type="OrthoDB" id="9809348at2"/>
<reference evidence="10" key="1">
    <citation type="submission" date="2016-05" db="EMBL/GenBank/DDBJ databases">
        <title>Paenibacillus oryzae. sp. nov., isolated from the rice root.</title>
        <authorList>
            <person name="Zhang J."/>
            <person name="Zhang X."/>
        </authorList>
    </citation>
    <scope>NUCLEOTIDE SEQUENCE [LARGE SCALE GENOMIC DNA]</scope>
    <source>
        <strain evidence="10">KCTC13222</strain>
    </source>
</reference>
<dbReference type="STRING" id="512399.A8709_11050"/>
<gene>
    <name evidence="9" type="ORF">A8709_11050</name>
</gene>
<dbReference type="AlphaFoldDB" id="A0A1C1A2F7"/>
<sequence>MIKKLLSIYKKKVFFKIFLLLILATSIPAIILTTISQNSTRKLFQSDFITYKKTLNDQVSKSIDENLRSMQKQSEALVYNLTDIRKLLSYDTATIDEGYFDAANRVNYFFTSILSNNDRFDGVGLMALNGTITTYVNADGFTPKEGAKVTLPKILDSLDVNGEPVINQIDLDQTMKSSILYHKNNHVIGVMRTLLDIKENNKPIGISLFTQELTKFGEVVTHGKIDDKDTVIIEAEDNSIVFNNAKLPDSISQLQELAEGKLMDGAKQTSFSWNGQYVIYSNSSDFKFKVFTLIPERVIEQKMQVVQRINFVLIALLVLSTVLLSILLSNFITSPLIRLKKSFLRFQKGDFDVKAEVRGEDEFAAIVQGFNTMATNVNIMIKEKYEIELFRRQSEIESLQSKINPHFLYNTLSSIKAVIQNENADMARDMVQDLSDLFRYSLNKGRFIVTLDEELDHVKKYLTLQQLRFGDAFNVTFDIDRDLLAEQILRLTIQPIVENAILHGLEDKIGERLIRIYAQSYGNELWIYVEDNGKGMDSQQVEDMNAMLRENMQTSLHSKARDRVGIYNVNSRIKLYYGNEYGITVLSELDEGTVVKVVLPLDRGAQR</sequence>
<feature type="transmembrane region" description="Helical" evidence="7">
    <location>
        <begin position="311"/>
        <end position="332"/>
    </location>
</feature>
<dbReference type="EMBL" id="LYPC01000016">
    <property type="protein sequence ID" value="OCT14712.1"/>
    <property type="molecule type" value="Genomic_DNA"/>
</dbReference>
<keyword evidence="4" id="KW-0808">Transferase</keyword>
<dbReference type="Pfam" id="PF02518">
    <property type="entry name" value="HATPase_c"/>
    <property type="match status" value="1"/>
</dbReference>
<keyword evidence="2" id="KW-1003">Cell membrane</keyword>
<evidence type="ECO:0000256" key="3">
    <source>
        <dbReference type="ARBA" id="ARBA00022553"/>
    </source>
</evidence>
<dbReference type="SMART" id="SM00387">
    <property type="entry name" value="HATPase_c"/>
    <property type="match status" value="1"/>
</dbReference>
<dbReference type="GO" id="GO:0000155">
    <property type="term" value="F:phosphorelay sensor kinase activity"/>
    <property type="evidence" value="ECO:0007669"/>
    <property type="project" value="InterPro"/>
</dbReference>
<dbReference type="InterPro" id="IPR003660">
    <property type="entry name" value="HAMP_dom"/>
</dbReference>
<dbReference type="Gene3D" id="6.10.340.10">
    <property type="match status" value="1"/>
</dbReference>
<keyword evidence="6 7" id="KW-0472">Membrane</keyword>
<dbReference type="Proteomes" id="UP000093309">
    <property type="component" value="Unassembled WGS sequence"/>
</dbReference>
<keyword evidence="7" id="KW-0812">Transmembrane</keyword>
<dbReference type="GO" id="GO:0005886">
    <property type="term" value="C:plasma membrane"/>
    <property type="evidence" value="ECO:0007669"/>
    <property type="project" value="UniProtKB-SubCell"/>
</dbReference>
<comment type="caution">
    <text evidence="9">The sequence shown here is derived from an EMBL/GenBank/DDBJ whole genome shotgun (WGS) entry which is preliminary data.</text>
</comment>
<evidence type="ECO:0000259" key="8">
    <source>
        <dbReference type="PROSITE" id="PS50885"/>
    </source>
</evidence>
<keyword evidence="3" id="KW-0597">Phosphoprotein</keyword>
<evidence type="ECO:0000313" key="10">
    <source>
        <dbReference type="Proteomes" id="UP000093309"/>
    </source>
</evidence>
<feature type="domain" description="HAMP" evidence="8">
    <location>
        <begin position="330"/>
        <end position="382"/>
    </location>
</feature>
<organism evidence="9 10">
    <name type="scientific">Paenibacillus pectinilyticus</name>
    <dbReference type="NCBI Taxonomy" id="512399"/>
    <lineage>
        <taxon>Bacteria</taxon>
        <taxon>Bacillati</taxon>
        <taxon>Bacillota</taxon>
        <taxon>Bacilli</taxon>
        <taxon>Bacillales</taxon>
        <taxon>Paenibacillaceae</taxon>
        <taxon>Paenibacillus</taxon>
    </lineage>
</organism>
<dbReference type="InterPro" id="IPR036890">
    <property type="entry name" value="HATPase_C_sf"/>
</dbReference>
<keyword evidence="10" id="KW-1185">Reference proteome</keyword>
<dbReference type="PANTHER" id="PTHR34220">
    <property type="entry name" value="SENSOR HISTIDINE KINASE YPDA"/>
    <property type="match status" value="1"/>
</dbReference>
<protein>
    <recommendedName>
        <fullName evidence="8">HAMP domain-containing protein</fullName>
    </recommendedName>
</protein>
<proteinExistence type="predicted"/>
<dbReference type="InterPro" id="IPR050640">
    <property type="entry name" value="Bact_2-comp_sensor_kinase"/>
</dbReference>
<dbReference type="CDD" id="cd06225">
    <property type="entry name" value="HAMP"/>
    <property type="match status" value="1"/>
</dbReference>
<evidence type="ECO:0000256" key="5">
    <source>
        <dbReference type="ARBA" id="ARBA00022777"/>
    </source>
</evidence>
<evidence type="ECO:0000256" key="6">
    <source>
        <dbReference type="ARBA" id="ARBA00023136"/>
    </source>
</evidence>
<evidence type="ECO:0000256" key="7">
    <source>
        <dbReference type="SAM" id="Phobius"/>
    </source>
</evidence>
<accession>A0A1C1A2F7</accession>
<dbReference type="Pfam" id="PF06580">
    <property type="entry name" value="His_kinase"/>
    <property type="match status" value="1"/>
</dbReference>
<dbReference type="InterPro" id="IPR003594">
    <property type="entry name" value="HATPase_dom"/>
</dbReference>
<evidence type="ECO:0000256" key="1">
    <source>
        <dbReference type="ARBA" id="ARBA00004651"/>
    </source>
</evidence>
<dbReference type="InterPro" id="IPR010559">
    <property type="entry name" value="Sig_transdc_His_kin_internal"/>
</dbReference>
<dbReference type="PANTHER" id="PTHR34220:SF7">
    <property type="entry name" value="SENSOR HISTIDINE KINASE YPDA"/>
    <property type="match status" value="1"/>
</dbReference>
<dbReference type="SUPFAM" id="SSF158472">
    <property type="entry name" value="HAMP domain-like"/>
    <property type="match status" value="1"/>
</dbReference>
<name>A0A1C1A2F7_9BACL</name>
<dbReference type="Gene3D" id="3.30.565.10">
    <property type="entry name" value="Histidine kinase-like ATPase, C-terminal domain"/>
    <property type="match status" value="1"/>
</dbReference>
<evidence type="ECO:0000256" key="4">
    <source>
        <dbReference type="ARBA" id="ARBA00022679"/>
    </source>
</evidence>
<keyword evidence="7" id="KW-1133">Transmembrane helix</keyword>